<sequence>MKEAIIKILQYILKKLAQLTVWRYEPGVIVITGNVGKTSTKETIAAVLRNGRNIRYSSGNFNNELGVPLTIIGDWDKISGWFFWPRVLIMAVFQLIFKNGNYPELLILEYAAGKPGDIKYLLEIARPQIGVITAIGEIPAHVEFFSGSDAVAREKSRVVEHLPSNGFAVLNFDDEVVMDMKERTRAHVITFGFGEGAEVRITNFEIRSENGRPDGIWFKLVYGGNVVPFNLKGVFGKPQAYATAAAAAVGIVFGANLVKSAEALAGYRPIKGRMSLLPAIKMAYIIDDSYNAAPLSMRSALDTLKALKVSGRKIAVLGDMLEIGRYALEAHEEIGRMAAKTADFLITVGPRAKFIAEHAVRHGLSKRRVMSFDVVEDAIKPAQDMIRKGDVVLVKASRAIQLDKLVKALIV</sequence>
<dbReference type="Pfam" id="PF08245">
    <property type="entry name" value="Mur_ligase_M"/>
    <property type="match status" value="1"/>
</dbReference>
<dbReference type="InterPro" id="IPR036565">
    <property type="entry name" value="Mur-like_cat_sf"/>
</dbReference>
<dbReference type="PANTHER" id="PTHR43024:SF1">
    <property type="entry name" value="UDP-N-ACETYLMURAMOYL-TRIPEPTIDE--D-ALANYL-D-ALANINE LIGASE"/>
    <property type="match status" value="1"/>
</dbReference>
<dbReference type="InterPro" id="IPR051046">
    <property type="entry name" value="MurCDEF_CellWall_CoF430Synth"/>
</dbReference>
<evidence type="ECO:0000256" key="1">
    <source>
        <dbReference type="ARBA" id="ARBA00022598"/>
    </source>
</evidence>
<feature type="domain" description="Mur ligase central" evidence="5">
    <location>
        <begin position="103"/>
        <end position="249"/>
    </location>
</feature>
<dbReference type="PANTHER" id="PTHR43024">
    <property type="entry name" value="UDP-N-ACETYLMURAMOYL-TRIPEPTIDE--D-ALANYL-D-ALANINE LIGASE"/>
    <property type="match status" value="1"/>
</dbReference>
<dbReference type="Pfam" id="PF02875">
    <property type="entry name" value="Mur_ligase_C"/>
    <property type="match status" value="1"/>
</dbReference>
<evidence type="ECO:0000313" key="6">
    <source>
        <dbReference type="EMBL" id="OGM91591.1"/>
    </source>
</evidence>
<dbReference type="InterPro" id="IPR036615">
    <property type="entry name" value="Mur_ligase_C_dom_sf"/>
</dbReference>
<evidence type="ECO:0000313" key="7">
    <source>
        <dbReference type="Proteomes" id="UP000178946"/>
    </source>
</evidence>
<evidence type="ECO:0008006" key="8">
    <source>
        <dbReference type="Google" id="ProtNLM"/>
    </source>
</evidence>
<proteinExistence type="predicted"/>
<dbReference type="Gene3D" id="3.90.190.20">
    <property type="entry name" value="Mur ligase, C-terminal domain"/>
    <property type="match status" value="1"/>
</dbReference>
<feature type="domain" description="Mur ligase C-terminal" evidence="4">
    <location>
        <begin position="272"/>
        <end position="398"/>
    </location>
</feature>
<dbReference type="STRING" id="1802557.A3A20_01460"/>
<keyword evidence="1" id="KW-0436">Ligase</keyword>
<keyword evidence="3" id="KW-0067">ATP-binding</keyword>
<dbReference type="EMBL" id="MGIR01000001">
    <property type="protein sequence ID" value="OGM91591.1"/>
    <property type="molecule type" value="Genomic_DNA"/>
</dbReference>
<dbReference type="SUPFAM" id="SSF53623">
    <property type="entry name" value="MurD-like peptide ligases, catalytic domain"/>
    <property type="match status" value="1"/>
</dbReference>
<organism evidence="6 7">
    <name type="scientific">Candidatus Wolfebacteria bacterium RIFCSPLOWO2_01_FULL_45_19</name>
    <dbReference type="NCBI Taxonomy" id="1802557"/>
    <lineage>
        <taxon>Bacteria</taxon>
        <taxon>Candidatus Wolfeibacteriota</taxon>
    </lineage>
</organism>
<comment type="caution">
    <text evidence="6">The sequence shown here is derived from an EMBL/GenBank/DDBJ whole genome shotgun (WGS) entry which is preliminary data.</text>
</comment>
<keyword evidence="2" id="KW-0547">Nucleotide-binding</keyword>
<dbReference type="SUPFAM" id="SSF53244">
    <property type="entry name" value="MurD-like peptide ligases, peptide-binding domain"/>
    <property type="match status" value="1"/>
</dbReference>
<protein>
    <recommendedName>
        <fullName evidence="8">UDP-N-acetylmuramoyl-tripeptide--D-alanyl-D-alanine ligase</fullName>
    </recommendedName>
</protein>
<dbReference type="AlphaFoldDB" id="A0A1F8DSJ4"/>
<gene>
    <name evidence="6" type="ORF">A3A20_01460</name>
</gene>
<reference evidence="6 7" key="1">
    <citation type="journal article" date="2016" name="Nat. Commun.">
        <title>Thousands of microbial genomes shed light on interconnected biogeochemical processes in an aquifer system.</title>
        <authorList>
            <person name="Anantharaman K."/>
            <person name="Brown C.T."/>
            <person name="Hug L.A."/>
            <person name="Sharon I."/>
            <person name="Castelle C.J."/>
            <person name="Probst A.J."/>
            <person name="Thomas B.C."/>
            <person name="Singh A."/>
            <person name="Wilkins M.J."/>
            <person name="Karaoz U."/>
            <person name="Brodie E.L."/>
            <person name="Williams K.H."/>
            <person name="Hubbard S.S."/>
            <person name="Banfield J.F."/>
        </authorList>
    </citation>
    <scope>NUCLEOTIDE SEQUENCE [LARGE SCALE GENOMIC DNA]</scope>
</reference>
<name>A0A1F8DSJ4_9BACT</name>
<evidence type="ECO:0000256" key="3">
    <source>
        <dbReference type="ARBA" id="ARBA00022840"/>
    </source>
</evidence>
<evidence type="ECO:0000259" key="4">
    <source>
        <dbReference type="Pfam" id="PF02875"/>
    </source>
</evidence>
<evidence type="ECO:0000256" key="2">
    <source>
        <dbReference type="ARBA" id="ARBA00022741"/>
    </source>
</evidence>
<dbReference type="Proteomes" id="UP000178946">
    <property type="component" value="Unassembled WGS sequence"/>
</dbReference>
<dbReference type="InterPro" id="IPR013221">
    <property type="entry name" value="Mur_ligase_cen"/>
</dbReference>
<evidence type="ECO:0000259" key="5">
    <source>
        <dbReference type="Pfam" id="PF08245"/>
    </source>
</evidence>
<dbReference type="InterPro" id="IPR004101">
    <property type="entry name" value="Mur_ligase_C"/>
</dbReference>
<dbReference type="GO" id="GO:0005524">
    <property type="term" value="F:ATP binding"/>
    <property type="evidence" value="ECO:0007669"/>
    <property type="project" value="UniProtKB-KW"/>
</dbReference>
<accession>A0A1F8DSJ4</accession>
<dbReference type="GO" id="GO:0016881">
    <property type="term" value="F:acid-amino acid ligase activity"/>
    <property type="evidence" value="ECO:0007669"/>
    <property type="project" value="InterPro"/>
</dbReference>
<dbReference type="Gene3D" id="3.40.1190.10">
    <property type="entry name" value="Mur-like, catalytic domain"/>
    <property type="match status" value="1"/>
</dbReference>